<dbReference type="PANTHER" id="PTHR13237">
    <property type="entry name" value="SOMETHING ABOUT SILENCING PROTEIN 10-RELATED"/>
    <property type="match status" value="1"/>
</dbReference>
<name>A0A9P7RRN5_9AGAR</name>
<comment type="caution">
    <text evidence="7">The sequence shown here is derived from an EMBL/GenBank/DDBJ whole genome shotgun (WGS) entry which is preliminary data.</text>
</comment>
<dbReference type="KEGG" id="more:E1B28_012523"/>
<dbReference type="EMBL" id="CM032188">
    <property type="protein sequence ID" value="KAG7088541.1"/>
    <property type="molecule type" value="Genomic_DNA"/>
</dbReference>
<dbReference type="GO" id="GO:0032040">
    <property type="term" value="C:small-subunit processome"/>
    <property type="evidence" value="ECO:0007669"/>
    <property type="project" value="TreeGrafter"/>
</dbReference>
<gene>
    <name evidence="7" type="ORF">E1B28_012523</name>
</gene>
<dbReference type="Proteomes" id="UP001049176">
    <property type="component" value="Chromosome 8"/>
</dbReference>
<feature type="compositionally biased region" description="Acidic residues" evidence="5">
    <location>
        <begin position="55"/>
        <end position="67"/>
    </location>
</feature>
<dbReference type="InterPro" id="IPR007146">
    <property type="entry name" value="Sas10/Utp3/C1D"/>
</dbReference>
<proteinExistence type="inferred from homology"/>
<feature type="region of interest" description="Disordered" evidence="5">
    <location>
        <begin position="46"/>
        <end position="129"/>
    </location>
</feature>
<evidence type="ECO:0000256" key="4">
    <source>
        <dbReference type="ARBA" id="ARBA00023242"/>
    </source>
</evidence>
<dbReference type="GeneID" id="66081598"/>
<reference evidence="7" key="1">
    <citation type="journal article" date="2021" name="Genome Biol. Evol.">
        <title>The assembled and annotated genome of the fairy-ring fungus Marasmius oreades.</title>
        <authorList>
            <person name="Hiltunen M."/>
            <person name="Ament-Velasquez S.L."/>
            <person name="Johannesson H."/>
        </authorList>
    </citation>
    <scope>NUCLEOTIDE SEQUENCE</scope>
    <source>
        <strain evidence="7">03SP1</strain>
    </source>
</reference>
<feature type="domain" description="Sas10 C-terminal" evidence="6">
    <location>
        <begin position="543"/>
        <end position="618"/>
    </location>
</feature>
<feature type="compositionally biased region" description="Acidic residues" evidence="5">
    <location>
        <begin position="76"/>
        <end position="95"/>
    </location>
</feature>
<dbReference type="OrthoDB" id="1924577at2759"/>
<sequence>MPRRPSKKIRNLKQKLHSVNRNDARISKWNDISDIPLDEEEEFHASRDQILLDGENNEDENVDEDEVFTLKGMPDHDDDGDSEDEAGIGDEDMDVDLPTPRKSSGRKKQKTKASEESEEEEEEEEEIWGKGKAAYYASNDAQIESDDEETIALELQEAKRLQIKSRENMTDTDFGLEDVLDLENTEEENFLGESVSCSVKSLPQDKNSIIRHLEKTDPLSLALARDWSDTANSLQTAKARLERLQATDPHSLTLGMVQLHYQTLLTYGSALAFYLHLRAQEKYAHKPELLNEHPVMKRLMMLKQSLMTLEELDFAGEGSDEDDESDFDLGVNDEELMADALQLWESEDTNNKNKTKTTTAVTKDVEVSVPPKKKRKTLPDSAPVFDLVEPKFVPSSKTSSSRPSSEVFDVYGEATSLQSADAADKSARKKSLRFHTSKIDNTSARRRGARNMALGGDDDIPYRERKREKEDRVAQGVKARVQNQGGMDLDNTEPEHRVQEDVEGEDGYYELVSKKLKEKKVAKKAEYEAARAERLVDVKEGVSGPRSLTRAILSNKGLTPHRAKNVRNPRVKKRQKFEQAKRKVASQKAVYKGGISKTGGRYDGERTGISKVVKSVHLG</sequence>
<comment type="similarity">
    <text evidence="2">Belongs to the SAS10 family.</text>
</comment>
<dbReference type="RefSeq" id="XP_043005012.1">
    <property type="nucleotide sequence ID" value="XM_043157644.1"/>
</dbReference>
<evidence type="ECO:0000256" key="2">
    <source>
        <dbReference type="ARBA" id="ARBA00010979"/>
    </source>
</evidence>
<dbReference type="Pfam" id="PF04000">
    <property type="entry name" value="Sas10_Utp3"/>
    <property type="match status" value="1"/>
</dbReference>
<keyword evidence="3" id="KW-0597">Phosphoprotein</keyword>
<comment type="subcellular location">
    <subcellularLocation>
        <location evidence="1">Nucleus</location>
    </subcellularLocation>
</comment>
<dbReference type="Pfam" id="PF09368">
    <property type="entry name" value="Sas10"/>
    <property type="match status" value="1"/>
</dbReference>
<dbReference type="PANTHER" id="PTHR13237:SF8">
    <property type="entry name" value="SOMETHING ABOUT SILENCING PROTEIN 10"/>
    <property type="match status" value="1"/>
</dbReference>
<dbReference type="InterPro" id="IPR018972">
    <property type="entry name" value="Sas10_C_dom"/>
</dbReference>
<evidence type="ECO:0000256" key="3">
    <source>
        <dbReference type="ARBA" id="ARBA00022553"/>
    </source>
</evidence>
<evidence type="ECO:0000259" key="6">
    <source>
        <dbReference type="Pfam" id="PF09368"/>
    </source>
</evidence>
<keyword evidence="4" id="KW-0539">Nucleus</keyword>
<keyword evidence="8" id="KW-1185">Reference proteome</keyword>
<evidence type="ECO:0000256" key="5">
    <source>
        <dbReference type="SAM" id="MobiDB-lite"/>
    </source>
</evidence>
<evidence type="ECO:0000313" key="7">
    <source>
        <dbReference type="EMBL" id="KAG7088541.1"/>
    </source>
</evidence>
<feature type="region of interest" description="Disordered" evidence="5">
    <location>
        <begin position="345"/>
        <end position="381"/>
    </location>
</feature>
<protein>
    <recommendedName>
        <fullName evidence="6">Sas10 C-terminal domain-containing protein</fullName>
    </recommendedName>
</protein>
<evidence type="ECO:0000313" key="8">
    <source>
        <dbReference type="Proteomes" id="UP001049176"/>
    </source>
</evidence>
<feature type="compositionally biased region" description="Acidic residues" evidence="5">
    <location>
        <begin position="116"/>
        <end position="126"/>
    </location>
</feature>
<evidence type="ECO:0000256" key="1">
    <source>
        <dbReference type="ARBA" id="ARBA00004123"/>
    </source>
</evidence>
<dbReference type="AlphaFoldDB" id="A0A9P7RRN5"/>
<accession>A0A9P7RRN5</accession>
<organism evidence="7 8">
    <name type="scientific">Marasmius oreades</name>
    <name type="common">fairy-ring Marasmius</name>
    <dbReference type="NCBI Taxonomy" id="181124"/>
    <lineage>
        <taxon>Eukaryota</taxon>
        <taxon>Fungi</taxon>
        <taxon>Dikarya</taxon>
        <taxon>Basidiomycota</taxon>
        <taxon>Agaricomycotina</taxon>
        <taxon>Agaricomycetes</taxon>
        <taxon>Agaricomycetidae</taxon>
        <taxon>Agaricales</taxon>
        <taxon>Marasmiineae</taxon>
        <taxon>Marasmiaceae</taxon>
        <taxon>Marasmius</taxon>
    </lineage>
</organism>
<dbReference type="GO" id="GO:0000462">
    <property type="term" value="P:maturation of SSU-rRNA from tricistronic rRNA transcript (SSU-rRNA, 5.8S rRNA, LSU-rRNA)"/>
    <property type="evidence" value="ECO:0007669"/>
    <property type="project" value="TreeGrafter"/>
</dbReference>